<dbReference type="GO" id="GO:0046872">
    <property type="term" value="F:metal ion binding"/>
    <property type="evidence" value="ECO:0007669"/>
    <property type="project" value="UniProtKB-KW"/>
</dbReference>
<dbReference type="GO" id="GO:0008237">
    <property type="term" value="F:metallopeptidase activity"/>
    <property type="evidence" value="ECO:0007669"/>
    <property type="project" value="UniProtKB-KW"/>
</dbReference>
<dbReference type="Proteomes" id="UP000078454">
    <property type="component" value="Unassembled WGS sequence"/>
</dbReference>
<dbReference type="InterPro" id="IPR008915">
    <property type="entry name" value="Peptidase_M50"/>
</dbReference>
<dbReference type="EMBL" id="LYPB01000073">
    <property type="protein sequence ID" value="OAS16948.1"/>
    <property type="molecule type" value="Genomic_DNA"/>
</dbReference>
<dbReference type="GO" id="GO:0006508">
    <property type="term" value="P:proteolysis"/>
    <property type="evidence" value="ECO:0007669"/>
    <property type="project" value="UniProtKB-KW"/>
</dbReference>
<reference evidence="15 16" key="1">
    <citation type="submission" date="2016-05" db="EMBL/GenBank/DDBJ databases">
        <title>Paenibacillus sp. 1ZS3-15 nov., isolated from the rhizosphere soil.</title>
        <authorList>
            <person name="Zhang X.X."/>
            <person name="Zhang J."/>
        </authorList>
    </citation>
    <scope>NUCLEOTIDE SEQUENCE [LARGE SCALE GENOMIC DNA]</scope>
    <source>
        <strain evidence="15 16">1ZS3-15</strain>
    </source>
</reference>
<feature type="transmembrane region" description="Helical" evidence="13">
    <location>
        <begin position="358"/>
        <end position="378"/>
    </location>
</feature>
<name>A0A198A7J7_9BACL</name>
<evidence type="ECO:0000256" key="11">
    <source>
        <dbReference type="ARBA" id="ARBA00023136"/>
    </source>
</evidence>
<organism evidence="15 16">
    <name type="scientific">Paenibacillus oryzisoli</name>
    <dbReference type="NCBI Taxonomy" id="1850517"/>
    <lineage>
        <taxon>Bacteria</taxon>
        <taxon>Bacillati</taxon>
        <taxon>Bacillota</taxon>
        <taxon>Bacilli</taxon>
        <taxon>Bacillales</taxon>
        <taxon>Paenibacillaceae</taxon>
        <taxon>Paenibacillus</taxon>
    </lineage>
</organism>
<evidence type="ECO:0000256" key="6">
    <source>
        <dbReference type="ARBA" id="ARBA00022723"/>
    </source>
</evidence>
<keyword evidence="4 15" id="KW-0645">Protease</keyword>
<feature type="transmembrane region" description="Helical" evidence="13">
    <location>
        <begin position="185"/>
        <end position="204"/>
    </location>
</feature>
<comment type="caution">
    <text evidence="15">The sequence shown here is derived from an EMBL/GenBank/DDBJ whole genome shotgun (WGS) entry which is preliminary data.</text>
</comment>
<accession>A0A198A7J7</accession>
<comment type="similarity">
    <text evidence="3">Belongs to the peptidase M50B family.</text>
</comment>
<evidence type="ECO:0000256" key="2">
    <source>
        <dbReference type="ARBA" id="ARBA00004141"/>
    </source>
</evidence>
<evidence type="ECO:0000256" key="9">
    <source>
        <dbReference type="ARBA" id="ARBA00022989"/>
    </source>
</evidence>
<keyword evidence="8" id="KW-0862">Zinc</keyword>
<evidence type="ECO:0000256" key="10">
    <source>
        <dbReference type="ARBA" id="ARBA00023049"/>
    </source>
</evidence>
<comment type="subcellular location">
    <subcellularLocation>
        <location evidence="2">Membrane</location>
        <topology evidence="2">Multi-pass membrane protein</topology>
    </subcellularLocation>
</comment>
<dbReference type="GO" id="GO:0016020">
    <property type="term" value="C:membrane"/>
    <property type="evidence" value="ECO:0007669"/>
    <property type="project" value="UniProtKB-SubCell"/>
</dbReference>
<evidence type="ECO:0000256" key="13">
    <source>
        <dbReference type="SAM" id="Phobius"/>
    </source>
</evidence>
<evidence type="ECO:0000313" key="15">
    <source>
        <dbReference type="EMBL" id="OAS16948.1"/>
    </source>
</evidence>
<feature type="transmembrane region" description="Helical" evidence="13">
    <location>
        <begin position="153"/>
        <end position="173"/>
    </location>
</feature>
<evidence type="ECO:0000313" key="16">
    <source>
        <dbReference type="Proteomes" id="UP000078454"/>
    </source>
</evidence>
<feature type="region of interest" description="Disordered" evidence="12">
    <location>
        <begin position="1"/>
        <end position="22"/>
    </location>
</feature>
<feature type="transmembrane region" description="Helical" evidence="13">
    <location>
        <begin position="27"/>
        <end position="47"/>
    </location>
</feature>
<dbReference type="AlphaFoldDB" id="A0A198A7J7"/>
<keyword evidence="9 13" id="KW-1133">Transmembrane helix</keyword>
<feature type="domain" description="Peptidase M50" evidence="14">
    <location>
        <begin position="74"/>
        <end position="150"/>
    </location>
</feature>
<dbReference type="CDD" id="cd06160">
    <property type="entry name" value="S2P-M50_like_2"/>
    <property type="match status" value="1"/>
</dbReference>
<comment type="cofactor">
    <cofactor evidence="1">
        <name>Zn(2+)</name>
        <dbReference type="ChEBI" id="CHEBI:29105"/>
    </cofactor>
</comment>
<evidence type="ECO:0000256" key="4">
    <source>
        <dbReference type="ARBA" id="ARBA00022670"/>
    </source>
</evidence>
<sequence length="379" mass="42099">MCSRTFGRRGDRDVGDNQKPTRKKSPLAIGGFIAVLLSQGKLLLAALKFGKVGGAVISMFITIWAYAYLAPLPFAIGLVLMILIHELGHVLAAKMKGLPVSAPVFIPFLGALITMKKNPRDAATEAFIGIGGPILGTLGGVAAFGVGVYLDSAVIVSVAYAAFYLNLINLLPIHPLDGGRISTAVTRWLWLVGLIGGLILIVYIDSYFTSKIIFLLIWAMFAWDLYKKYVRYRHKEERVTVATRFEFPANHLLQQEYMIPGESHTRDLDYITYSELQGPGAGRQTIHMSWPAIGFEGHAYLPVQAIVKRVQLVKAERMNKEDGLHLGLQVQVEYSPLGMQESYYEVPVKTRWKFGISYLVLILFLLYMIKLVHQVGIIS</sequence>
<evidence type="ECO:0000256" key="7">
    <source>
        <dbReference type="ARBA" id="ARBA00022801"/>
    </source>
</evidence>
<dbReference type="PANTHER" id="PTHR39188">
    <property type="entry name" value="MEMBRANE-ASSOCIATED ZINC METALLOPROTEASE M50B"/>
    <property type="match status" value="1"/>
</dbReference>
<proteinExistence type="inferred from homology"/>
<evidence type="ECO:0000256" key="12">
    <source>
        <dbReference type="SAM" id="MobiDB-lite"/>
    </source>
</evidence>
<keyword evidence="16" id="KW-1185">Reference proteome</keyword>
<dbReference type="Pfam" id="PF02163">
    <property type="entry name" value="Peptidase_M50"/>
    <property type="match status" value="1"/>
</dbReference>
<keyword evidence="10" id="KW-0482">Metalloprotease</keyword>
<evidence type="ECO:0000256" key="8">
    <source>
        <dbReference type="ARBA" id="ARBA00022833"/>
    </source>
</evidence>
<evidence type="ECO:0000259" key="14">
    <source>
        <dbReference type="Pfam" id="PF02163"/>
    </source>
</evidence>
<feature type="transmembrane region" description="Helical" evidence="13">
    <location>
        <begin position="127"/>
        <end position="147"/>
    </location>
</feature>
<keyword evidence="6" id="KW-0479">Metal-binding</keyword>
<evidence type="ECO:0000256" key="5">
    <source>
        <dbReference type="ARBA" id="ARBA00022692"/>
    </source>
</evidence>
<dbReference type="STRING" id="1850517.A8708_01615"/>
<gene>
    <name evidence="15" type="ORF">A8708_01615</name>
</gene>
<feature type="transmembrane region" description="Helical" evidence="13">
    <location>
        <begin position="59"/>
        <end position="85"/>
    </location>
</feature>
<keyword evidence="5 13" id="KW-0812">Transmembrane</keyword>
<evidence type="ECO:0000256" key="3">
    <source>
        <dbReference type="ARBA" id="ARBA00007931"/>
    </source>
</evidence>
<protein>
    <submittedName>
        <fullName evidence="15">Zn-dependent protease</fullName>
    </submittedName>
</protein>
<feature type="transmembrane region" description="Helical" evidence="13">
    <location>
        <begin position="97"/>
        <end position="115"/>
    </location>
</feature>
<dbReference type="PANTHER" id="PTHR39188:SF3">
    <property type="entry name" value="STAGE IV SPORULATION PROTEIN FB"/>
    <property type="match status" value="1"/>
</dbReference>
<evidence type="ECO:0000256" key="1">
    <source>
        <dbReference type="ARBA" id="ARBA00001947"/>
    </source>
</evidence>
<keyword evidence="7" id="KW-0378">Hydrolase</keyword>
<keyword evidence="11 13" id="KW-0472">Membrane</keyword>